<comment type="caution">
    <text evidence="2">The sequence shown here is derived from an EMBL/GenBank/DDBJ whole genome shotgun (WGS) entry which is preliminary data.</text>
</comment>
<dbReference type="Proteomes" id="UP000638263">
    <property type="component" value="Unassembled WGS sequence"/>
</dbReference>
<keyword evidence="3" id="KW-1185">Reference proteome</keyword>
<accession>A0A917VSB2</accession>
<evidence type="ECO:0000313" key="3">
    <source>
        <dbReference type="Proteomes" id="UP000638263"/>
    </source>
</evidence>
<sequence>MFTLREDRPAGRTGRFVAPTMDDMQLHEAPAENGSRALPGQHPDVMPAGEAE</sequence>
<protein>
    <submittedName>
        <fullName evidence="2">Uncharacterized protein</fullName>
    </submittedName>
</protein>
<feature type="region of interest" description="Disordered" evidence="1">
    <location>
        <begin position="1"/>
        <end position="52"/>
    </location>
</feature>
<evidence type="ECO:0000256" key="1">
    <source>
        <dbReference type="SAM" id="MobiDB-lite"/>
    </source>
</evidence>
<feature type="compositionally biased region" description="Basic and acidic residues" evidence="1">
    <location>
        <begin position="1"/>
        <end position="10"/>
    </location>
</feature>
<reference evidence="2" key="1">
    <citation type="journal article" date="2014" name="Int. J. Syst. Evol. Microbiol.">
        <title>Complete genome sequence of Corynebacterium casei LMG S-19264T (=DSM 44701T), isolated from a smear-ripened cheese.</title>
        <authorList>
            <consortium name="US DOE Joint Genome Institute (JGI-PGF)"/>
            <person name="Walter F."/>
            <person name="Albersmeier A."/>
            <person name="Kalinowski J."/>
            <person name="Ruckert C."/>
        </authorList>
    </citation>
    <scope>NUCLEOTIDE SEQUENCE</scope>
    <source>
        <strain evidence="2">CGMCC 4.3508</strain>
    </source>
</reference>
<organism evidence="2 3">
    <name type="scientific">Nocardia jinanensis</name>
    <dbReference type="NCBI Taxonomy" id="382504"/>
    <lineage>
        <taxon>Bacteria</taxon>
        <taxon>Bacillati</taxon>
        <taxon>Actinomycetota</taxon>
        <taxon>Actinomycetes</taxon>
        <taxon>Mycobacteriales</taxon>
        <taxon>Nocardiaceae</taxon>
        <taxon>Nocardia</taxon>
    </lineage>
</organism>
<gene>
    <name evidence="2" type="ORF">GCM10011588_24540</name>
</gene>
<dbReference type="AlphaFoldDB" id="A0A917VSB2"/>
<evidence type="ECO:0000313" key="2">
    <source>
        <dbReference type="EMBL" id="GGL09281.1"/>
    </source>
</evidence>
<reference evidence="2" key="2">
    <citation type="submission" date="2020-09" db="EMBL/GenBank/DDBJ databases">
        <authorList>
            <person name="Sun Q."/>
            <person name="Zhou Y."/>
        </authorList>
    </citation>
    <scope>NUCLEOTIDE SEQUENCE</scope>
    <source>
        <strain evidence="2">CGMCC 4.3508</strain>
    </source>
</reference>
<proteinExistence type="predicted"/>
<name>A0A917VSB2_9NOCA</name>
<dbReference type="EMBL" id="BMMH01000004">
    <property type="protein sequence ID" value="GGL09281.1"/>
    <property type="molecule type" value="Genomic_DNA"/>
</dbReference>